<sequence length="69" mass="7861">MENPFLQDDDSSGEYKGSFADASLNYMSYNDIASKLIKDKFWLTALELHTELVEAGKEVPKLKEFSLIQ</sequence>
<name>A0A161MC13_TRIIF</name>
<dbReference type="AlphaFoldDB" id="A0A161MC13"/>
<dbReference type="EMBL" id="GEMB01006010">
    <property type="protein sequence ID" value="JAR97315.1"/>
    <property type="molecule type" value="Transcribed_RNA"/>
</dbReference>
<organism evidence="1">
    <name type="scientific">Triatoma infestans</name>
    <name type="common">Assassin bug</name>
    <dbReference type="NCBI Taxonomy" id="30076"/>
    <lineage>
        <taxon>Eukaryota</taxon>
        <taxon>Metazoa</taxon>
        <taxon>Ecdysozoa</taxon>
        <taxon>Arthropoda</taxon>
        <taxon>Hexapoda</taxon>
        <taxon>Insecta</taxon>
        <taxon>Pterygota</taxon>
        <taxon>Neoptera</taxon>
        <taxon>Paraneoptera</taxon>
        <taxon>Hemiptera</taxon>
        <taxon>Heteroptera</taxon>
        <taxon>Panheteroptera</taxon>
        <taxon>Cimicomorpha</taxon>
        <taxon>Reduviidae</taxon>
        <taxon>Triatominae</taxon>
        <taxon>Triatoma</taxon>
    </lineage>
</organism>
<protein>
    <submittedName>
        <fullName evidence="1">Lish domain and heat repeat-containing protein kiaa1468-like protein</fullName>
    </submittedName>
</protein>
<reference evidence="1" key="2">
    <citation type="journal article" date="2017" name="J. Med. Entomol.">
        <title>Transcriptome Analysis of the Triatoma infestans (Hemiptera: Reduviidae) Integument.</title>
        <authorList>
            <person name="Calderon-Fernandez G.M."/>
            <person name="Moriconi D.E."/>
            <person name="Dulbecco A.B."/>
            <person name="Juarez M.P."/>
        </authorList>
    </citation>
    <scope>NUCLEOTIDE SEQUENCE</scope>
    <source>
        <strain evidence="1">Int1</strain>
        <tissue evidence="1">Integument</tissue>
    </source>
</reference>
<proteinExistence type="predicted"/>
<evidence type="ECO:0000313" key="1">
    <source>
        <dbReference type="EMBL" id="JAR97315.1"/>
    </source>
</evidence>
<accession>A0A161MC13</accession>
<reference evidence="1" key="1">
    <citation type="submission" date="2016-04" db="EMBL/GenBank/DDBJ databases">
        <authorList>
            <person name="Calderon-Fernandez G.M.Sr."/>
        </authorList>
    </citation>
    <scope>NUCLEOTIDE SEQUENCE</scope>
    <source>
        <strain evidence="1">Int1</strain>
        <tissue evidence="1">Integument</tissue>
    </source>
</reference>